<dbReference type="Proteomes" id="UP001066276">
    <property type="component" value="Chromosome 2_2"/>
</dbReference>
<evidence type="ECO:0000313" key="2">
    <source>
        <dbReference type="EMBL" id="KAJ1194543.1"/>
    </source>
</evidence>
<dbReference type="AlphaFoldDB" id="A0AAV7V3H8"/>
<protein>
    <submittedName>
        <fullName evidence="2">Uncharacterized protein</fullName>
    </submittedName>
</protein>
<feature type="region of interest" description="Disordered" evidence="1">
    <location>
        <begin position="205"/>
        <end position="243"/>
    </location>
</feature>
<accession>A0AAV7V3H8</accession>
<gene>
    <name evidence="2" type="ORF">NDU88_003831</name>
</gene>
<proteinExistence type="predicted"/>
<feature type="compositionally biased region" description="Basic residues" evidence="1">
    <location>
        <begin position="215"/>
        <end position="233"/>
    </location>
</feature>
<evidence type="ECO:0000256" key="1">
    <source>
        <dbReference type="SAM" id="MobiDB-lite"/>
    </source>
</evidence>
<evidence type="ECO:0000313" key="3">
    <source>
        <dbReference type="Proteomes" id="UP001066276"/>
    </source>
</evidence>
<feature type="compositionally biased region" description="Basic and acidic residues" evidence="1">
    <location>
        <begin position="151"/>
        <end position="161"/>
    </location>
</feature>
<sequence length="334" mass="37475">MIGGRLSLSKHPSRNAENQILQALKLYIIATFQTLLAVGNSINEKAEADESRRELDGQALEKRGQRIRSDFGSLALDNSDHSWRKDKAAVGSQNDEIIDKLATLPDLLTSIIQHYKNATVNYNKTTGKGAEENQQETGPVELFFKGPTAHTEGEDRRRETKPNNTQQTAKPLEVQSSVVTNVPVNSVEEQAVDAKHKLPCELDLRTKQQPQLTRQQKKKLKKTLKVTKQKRNNRQSETGNYQQVSGQIENYPIFLQRPQSNVIHGTCTQEYTSMVTNQAGEGKEKSHKGINMEERSNAGLKKYRAVLDQTLSNGKDHGKGQLNSNRRTSSSTDW</sequence>
<keyword evidence="3" id="KW-1185">Reference proteome</keyword>
<name>A0AAV7V3H8_PLEWA</name>
<feature type="region of interest" description="Disordered" evidence="1">
    <location>
        <begin position="144"/>
        <end position="174"/>
    </location>
</feature>
<organism evidence="2 3">
    <name type="scientific">Pleurodeles waltl</name>
    <name type="common">Iberian ribbed newt</name>
    <dbReference type="NCBI Taxonomy" id="8319"/>
    <lineage>
        <taxon>Eukaryota</taxon>
        <taxon>Metazoa</taxon>
        <taxon>Chordata</taxon>
        <taxon>Craniata</taxon>
        <taxon>Vertebrata</taxon>
        <taxon>Euteleostomi</taxon>
        <taxon>Amphibia</taxon>
        <taxon>Batrachia</taxon>
        <taxon>Caudata</taxon>
        <taxon>Salamandroidea</taxon>
        <taxon>Salamandridae</taxon>
        <taxon>Pleurodelinae</taxon>
        <taxon>Pleurodeles</taxon>
    </lineage>
</organism>
<feature type="region of interest" description="Disordered" evidence="1">
    <location>
        <begin position="278"/>
        <end position="334"/>
    </location>
</feature>
<dbReference type="EMBL" id="JANPWB010000004">
    <property type="protein sequence ID" value="KAJ1194543.1"/>
    <property type="molecule type" value="Genomic_DNA"/>
</dbReference>
<feature type="compositionally biased region" description="Polar residues" evidence="1">
    <location>
        <begin position="321"/>
        <end position="334"/>
    </location>
</feature>
<reference evidence="2" key="1">
    <citation type="journal article" date="2022" name="bioRxiv">
        <title>Sequencing and chromosome-scale assembly of the giantPleurodeles waltlgenome.</title>
        <authorList>
            <person name="Brown T."/>
            <person name="Elewa A."/>
            <person name="Iarovenko S."/>
            <person name="Subramanian E."/>
            <person name="Araus A.J."/>
            <person name="Petzold A."/>
            <person name="Susuki M."/>
            <person name="Suzuki K.-i.T."/>
            <person name="Hayashi T."/>
            <person name="Toyoda A."/>
            <person name="Oliveira C."/>
            <person name="Osipova E."/>
            <person name="Leigh N.D."/>
            <person name="Simon A."/>
            <person name="Yun M.H."/>
        </authorList>
    </citation>
    <scope>NUCLEOTIDE SEQUENCE</scope>
    <source>
        <strain evidence="2">20211129_DDA</strain>
        <tissue evidence="2">Liver</tissue>
    </source>
</reference>
<comment type="caution">
    <text evidence="2">The sequence shown here is derived from an EMBL/GenBank/DDBJ whole genome shotgun (WGS) entry which is preliminary data.</text>
</comment>